<proteinExistence type="inferred from homology"/>
<evidence type="ECO:0000313" key="9">
    <source>
        <dbReference type="Proteomes" id="UP000294881"/>
    </source>
</evidence>
<accession>A0A4R2GWR6</accession>
<comment type="similarity">
    <text evidence="2">Belongs to the CPA3 antiporters (TC 2.A.63) subunit C family.</text>
</comment>
<evidence type="ECO:0000256" key="2">
    <source>
        <dbReference type="ARBA" id="ARBA00010388"/>
    </source>
</evidence>
<keyword evidence="3" id="KW-1003">Cell membrane</keyword>
<feature type="transmembrane region" description="Helical" evidence="7">
    <location>
        <begin position="84"/>
        <end position="105"/>
    </location>
</feature>
<evidence type="ECO:0000256" key="4">
    <source>
        <dbReference type="ARBA" id="ARBA00022692"/>
    </source>
</evidence>
<dbReference type="GO" id="GO:0005886">
    <property type="term" value="C:plasma membrane"/>
    <property type="evidence" value="ECO:0007669"/>
    <property type="project" value="UniProtKB-SubCell"/>
</dbReference>
<organism evidence="8 9">
    <name type="scientific">Camelimonas lactis</name>
    <dbReference type="NCBI Taxonomy" id="659006"/>
    <lineage>
        <taxon>Bacteria</taxon>
        <taxon>Pseudomonadati</taxon>
        <taxon>Pseudomonadota</taxon>
        <taxon>Alphaproteobacteria</taxon>
        <taxon>Hyphomicrobiales</taxon>
        <taxon>Chelatococcaceae</taxon>
        <taxon>Camelimonas</taxon>
    </lineage>
</organism>
<evidence type="ECO:0000256" key="5">
    <source>
        <dbReference type="ARBA" id="ARBA00022989"/>
    </source>
</evidence>
<dbReference type="InterPro" id="IPR050601">
    <property type="entry name" value="CPA3_antiporter_subunitC"/>
</dbReference>
<feature type="transmembrane region" description="Helical" evidence="7">
    <location>
        <begin position="6"/>
        <end position="27"/>
    </location>
</feature>
<evidence type="ECO:0000256" key="1">
    <source>
        <dbReference type="ARBA" id="ARBA00004651"/>
    </source>
</evidence>
<dbReference type="RefSeq" id="WP_132003661.1">
    <property type="nucleotide sequence ID" value="NZ_JBHUNN010000002.1"/>
</dbReference>
<dbReference type="AlphaFoldDB" id="A0A4R2GWR6"/>
<dbReference type="Pfam" id="PF00420">
    <property type="entry name" value="Oxidored_q2"/>
    <property type="match status" value="1"/>
</dbReference>
<dbReference type="EMBL" id="SLWL01000002">
    <property type="protein sequence ID" value="TCO15316.1"/>
    <property type="molecule type" value="Genomic_DNA"/>
</dbReference>
<evidence type="ECO:0000256" key="6">
    <source>
        <dbReference type="ARBA" id="ARBA00023136"/>
    </source>
</evidence>
<evidence type="ECO:0000313" key="8">
    <source>
        <dbReference type="EMBL" id="TCO15316.1"/>
    </source>
</evidence>
<dbReference type="PANTHER" id="PTHR34583">
    <property type="entry name" value="ANTIPORTER SUBUNIT MNHC2-RELATED"/>
    <property type="match status" value="1"/>
</dbReference>
<dbReference type="InterPro" id="IPR039428">
    <property type="entry name" value="NUOK/Mnh_C1-like"/>
</dbReference>
<keyword evidence="5 7" id="KW-1133">Transmembrane helix</keyword>
<dbReference type="Gene3D" id="1.10.287.3510">
    <property type="match status" value="1"/>
</dbReference>
<keyword evidence="9" id="KW-1185">Reference proteome</keyword>
<dbReference type="PANTHER" id="PTHR34583:SF2">
    <property type="entry name" value="ANTIPORTER SUBUNIT MNHC2-RELATED"/>
    <property type="match status" value="1"/>
</dbReference>
<evidence type="ECO:0000256" key="7">
    <source>
        <dbReference type="SAM" id="Phobius"/>
    </source>
</evidence>
<keyword evidence="6 7" id="KW-0472">Membrane</keyword>
<protein>
    <submittedName>
        <fullName evidence="8">Multicomponent Na+:H+ antiporter subunit C</fullName>
    </submittedName>
</protein>
<feature type="transmembrane region" description="Helical" evidence="7">
    <location>
        <begin position="39"/>
        <end position="64"/>
    </location>
</feature>
<sequence length="124" mass="12932">MSIGVPVSTILMITGFGLALTGLWGMLTHRNIMRIIICFVLMGTGFNIVMVAGGYVTGATAPIIDRALGAAEAGARAIDPVPSALVVTAIVIGFSVTAVMLAFAIRLYAAKKTLSIDAFTESKW</sequence>
<comment type="subcellular location">
    <subcellularLocation>
        <location evidence="1">Cell membrane</location>
        <topology evidence="1">Multi-pass membrane protein</topology>
    </subcellularLocation>
</comment>
<dbReference type="Proteomes" id="UP000294881">
    <property type="component" value="Unassembled WGS sequence"/>
</dbReference>
<gene>
    <name evidence="8" type="ORF">EV666_102295</name>
</gene>
<reference evidence="8 9" key="1">
    <citation type="submission" date="2019-03" db="EMBL/GenBank/DDBJ databases">
        <title>Genomic Encyclopedia of Type Strains, Phase IV (KMG-IV): sequencing the most valuable type-strain genomes for metagenomic binning, comparative biology and taxonomic classification.</title>
        <authorList>
            <person name="Goeker M."/>
        </authorList>
    </citation>
    <scope>NUCLEOTIDE SEQUENCE [LARGE SCALE GENOMIC DNA]</scope>
    <source>
        <strain evidence="8 9">DSM 22958</strain>
    </source>
</reference>
<keyword evidence="4 7" id="KW-0812">Transmembrane</keyword>
<name>A0A4R2GWR6_9HYPH</name>
<evidence type="ECO:0000256" key="3">
    <source>
        <dbReference type="ARBA" id="ARBA00022475"/>
    </source>
</evidence>
<comment type="caution">
    <text evidence="8">The sequence shown here is derived from an EMBL/GenBank/DDBJ whole genome shotgun (WGS) entry which is preliminary data.</text>
</comment>
<dbReference type="OrthoDB" id="9799219at2"/>